<organism evidence="2 3">
    <name type="scientific">Lacinutrix gracilariae</name>
    <dbReference type="NCBI Taxonomy" id="1747198"/>
    <lineage>
        <taxon>Bacteria</taxon>
        <taxon>Pseudomonadati</taxon>
        <taxon>Bacteroidota</taxon>
        <taxon>Flavobacteriia</taxon>
        <taxon>Flavobacteriales</taxon>
        <taxon>Flavobacteriaceae</taxon>
        <taxon>Lacinutrix</taxon>
    </lineage>
</organism>
<keyword evidence="3" id="KW-1185">Reference proteome</keyword>
<dbReference type="PANTHER" id="PTHR43798">
    <property type="entry name" value="MONOACYLGLYCEROL LIPASE"/>
    <property type="match status" value="1"/>
</dbReference>
<dbReference type="SUPFAM" id="SSF53474">
    <property type="entry name" value="alpha/beta-Hydrolases"/>
    <property type="match status" value="1"/>
</dbReference>
<keyword evidence="2" id="KW-0378">Hydrolase</keyword>
<dbReference type="Gene3D" id="3.40.50.1820">
    <property type="entry name" value="alpha/beta hydrolase"/>
    <property type="match status" value="1"/>
</dbReference>
<protein>
    <submittedName>
        <fullName evidence="2">Alpha/beta fold hydrolase</fullName>
    </submittedName>
</protein>
<dbReference type="EMBL" id="JBHULM010000011">
    <property type="protein sequence ID" value="MFD2543162.1"/>
    <property type="molecule type" value="Genomic_DNA"/>
</dbReference>
<dbReference type="InterPro" id="IPR050266">
    <property type="entry name" value="AB_hydrolase_sf"/>
</dbReference>
<sequence length="257" mass="29518">MILEYKGINVFYTDQGQGTAIILLHGFLENHKMWHAFLPELTKKNRVICIDLLGHGKTDCLGYIHSMEEMAEMVHAVLKHLRLRKYYMLGHSMGGYIALAYAEKYTKTLKGVCLLNSTYKADDAERKQLRVRANKMIQTNFNNMVRMSFANLFSEKSKVLYKTAFDAALKEALKTPLQGYIACQEGMRLRPNRQKLFSSLTCKKLLIAGKNDPVVDAENLVEETKNTQIKTVVLSEGHMSHIENYKMCLEEIMHFIE</sequence>
<dbReference type="Proteomes" id="UP001597467">
    <property type="component" value="Unassembled WGS sequence"/>
</dbReference>
<evidence type="ECO:0000313" key="3">
    <source>
        <dbReference type="Proteomes" id="UP001597467"/>
    </source>
</evidence>
<dbReference type="InterPro" id="IPR000073">
    <property type="entry name" value="AB_hydrolase_1"/>
</dbReference>
<name>A0ABW5K6B7_9FLAO</name>
<evidence type="ECO:0000313" key="2">
    <source>
        <dbReference type="EMBL" id="MFD2543162.1"/>
    </source>
</evidence>
<reference evidence="3" key="1">
    <citation type="journal article" date="2019" name="Int. J. Syst. Evol. Microbiol.">
        <title>The Global Catalogue of Microorganisms (GCM) 10K type strain sequencing project: providing services to taxonomists for standard genome sequencing and annotation.</title>
        <authorList>
            <consortium name="The Broad Institute Genomics Platform"/>
            <consortium name="The Broad Institute Genome Sequencing Center for Infectious Disease"/>
            <person name="Wu L."/>
            <person name="Ma J."/>
        </authorList>
    </citation>
    <scope>NUCLEOTIDE SEQUENCE [LARGE SCALE GENOMIC DNA]</scope>
    <source>
        <strain evidence="3">KCTC 42808</strain>
    </source>
</reference>
<comment type="caution">
    <text evidence="2">The sequence shown here is derived from an EMBL/GenBank/DDBJ whole genome shotgun (WGS) entry which is preliminary data.</text>
</comment>
<dbReference type="Pfam" id="PF00561">
    <property type="entry name" value="Abhydrolase_1"/>
    <property type="match status" value="1"/>
</dbReference>
<feature type="domain" description="AB hydrolase-1" evidence="1">
    <location>
        <begin position="20"/>
        <end position="244"/>
    </location>
</feature>
<dbReference type="PRINTS" id="PR00111">
    <property type="entry name" value="ABHYDROLASE"/>
</dbReference>
<gene>
    <name evidence="2" type="ORF">ACFSSB_12590</name>
</gene>
<evidence type="ECO:0000259" key="1">
    <source>
        <dbReference type="Pfam" id="PF00561"/>
    </source>
</evidence>
<proteinExistence type="predicted"/>
<dbReference type="GO" id="GO:0016787">
    <property type="term" value="F:hydrolase activity"/>
    <property type="evidence" value="ECO:0007669"/>
    <property type="project" value="UniProtKB-KW"/>
</dbReference>
<accession>A0ABW5K6B7</accession>
<dbReference type="RefSeq" id="WP_379904770.1">
    <property type="nucleotide sequence ID" value="NZ_JBHULM010000011.1"/>
</dbReference>
<dbReference type="InterPro" id="IPR029058">
    <property type="entry name" value="AB_hydrolase_fold"/>
</dbReference>